<dbReference type="GO" id="GO:0008830">
    <property type="term" value="F:dTDP-4-dehydrorhamnose 3,5-epimerase activity"/>
    <property type="evidence" value="ECO:0007669"/>
    <property type="project" value="InterPro"/>
</dbReference>
<dbReference type="InterPro" id="IPR000888">
    <property type="entry name" value="RmlC-like"/>
</dbReference>
<reference evidence="1" key="1">
    <citation type="journal article" date="2015" name="Nature">
        <title>Complex archaea that bridge the gap between prokaryotes and eukaryotes.</title>
        <authorList>
            <person name="Spang A."/>
            <person name="Saw J.H."/>
            <person name="Jorgensen S.L."/>
            <person name="Zaremba-Niedzwiedzka K."/>
            <person name="Martijn J."/>
            <person name="Lind A.E."/>
            <person name="van Eijk R."/>
            <person name="Schleper C."/>
            <person name="Guy L."/>
            <person name="Ettema T.J."/>
        </authorList>
    </citation>
    <scope>NUCLEOTIDE SEQUENCE</scope>
</reference>
<dbReference type="Pfam" id="PF00908">
    <property type="entry name" value="dTDP_sugar_isom"/>
    <property type="match status" value="1"/>
</dbReference>
<dbReference type="InterPro" id="IPR014710">
    <property type="entry name" value="RmlC-like_jellyroll"/>
</dbReference>
<organism evidence="1">
    <name type="scientific">marine sediment metagenome</name>
    <dbReference type="NCBI Taxonomy" id="412755"/>
    <lineage>
        <taxon>unclassified sequences</taxon>
        <taxon>metagenomes</taxon>
        <taxon>ecological metagenomes</taxon>
    </lineage>
</organism>
<dbReference type="PANTHER" id="PTHR21047:SF2">
    <property type="entry name" value="THYMIDINE DIPHOSPHO-4-KETO-RHAMNOSE 3,5-EPIMERASE"/>
    <property type="match status" value="1"/>
</dbReference>
<gene>
    <name evidence="1" type="ORF">LCGC14_0263380</name>
</gene>
<dbReference type="CDD" id="cd00438">
    <property type="entry name" value="cupin_RmlC"/>
    <property type="match status" value="1"/>
</dbReference>
<dbReference type="GO" id="GO:0005829">
    <property type="term" value="C:cytosol"/>
    <property type="evidence" value="ECO:0007669"/>
    <property type="project" value="TreeGrafter"/>
</dbReference>
<accession>A0A0F9X655</accession>
<dbReference type="EMBL" id="LAZR01000142">
    <property type="protein sequence ID" value="KKN87068.1"/>
    <property type="molecule type" value="Genomic_DNA"/>
</dbReference>
<dbReference type="PANTHER" id="PTHR21047">
    <property type="entry name" value="DTDP-6-DEOXY-D-GLUCOSE-3,5 EPIMERASE"/>
    <property type="match status" value="1"/>
</dbReference>
<name>A0A0F9X655_9ZZZZ</name>
<proteinExistence type="predicted"/>
<evidence type="ECO:0000313" key="1">
    <source>
        <dbReference type="EMBL" id="KKN87068.1"/>
    </source>
</evidence>
<comment type="caution">
    <text evidence="1">The sequence shown here is derived from an EMBL/GenBank/DDBJ whole genome shotgun (WGS) entry which is preliminary data.</text>
</comment>
<dbReference type="AlphaFoldDB" id="A0A0F9X655"/>
<dbReference type="SUPFAM" id="SSF51182">
    <property type="entry name" value="RmlC-like cupins"/>
    <property type="match status" value="1"/>
</dbReference>
<dbReference type="InterPro" id="IPR011051">
    <property type="entry name" value="RmlC_Cupin_sf"/>
</dbReference>
<protein>
    <recommendedName>
        <fullName evidence="2">dTDP-4-dehydrorhamnose 3,5-epimerase</fullName>
    </recommendedName>
</protein>
<evidence type="ECO:0008006" key="2">
    <source>
        <dbReference type="Google" id="ProtNLM"/>
    </source>
</evidence>
<sequence>MEIVKTQLDDVLLIKPDIFEDFRGDYVMTHNQRLYRETGIDVDFVEENVSISTKDVLRGIHYSPSCWKLNQCLYGRLYYVVVNCEEFHPEFGKWQSFILSDKNHYQLFKHPRYGSGFLVLSDHAVFHYKQSEYYAPLNPNQKTFKWDDPRFNIWWPTKDPILSQRDEVGHYL</sequence>
<dbReference type="GO" id="GO:0000271">
    <property type="term" value="P:polysaccharide biosynthetic process"/>
    <property type="evidence" value="ECO:0007669"/>
    <property type="project" value="TreeGrafter"/>
</dbReference>
<dbReference type="Gene3D" id="2.60.120.10">
    <property type="entry name" value="Jelly Rolls"/>
    <property type="match status" value="1"/>
</dbReference>